<organism evidence="1">
    <name type="scientific">viral metagenome</name>
    <dbReference type="NCBI Taxonomy" id="1070528"/>
    <lineage>
        <taxon>unclassified sequences</taxon>
        <taxon>metagenomes</taxon>
        <taxon>organismal metagenomes</taxon>
    </lineage>
</organism>
<sequence>MSDFENMDHALRANDQAISDLDTLSKTIKDLSNSSSAAHNLYHRCVQMSAIINSGINNLGDPNVLPNTHEINQYKNGQSSVNLDLCTNVYKSSILHLIKRLQGVEDKLNEFKKSKVFEGMLQSIDELVNLTQTIIKQSNTELASLTP</sequence>
<name>A0A6C0E985_9ZZZZ</name>
<proteinExistence type="predicted"/>
<dbReference type="AlphaFoldDB" id="A0A6C0E985"/>
<protein>
    <submittedName>
        <fullName evidence="1">Uncharacterized protein</fullName>
    </submittedName>
</protein>
<dbReference type="EMBL" id="MN739749">
    <property type="protein sequence ID" value="QHT24819.1"/>
    <property type="molecule type" value="Genomic_DNA"/>
</dbReference>
<accession>A0A6C0E985</accession>
<reference evidence="1" key="1">
    <citation type="journal article" date="2020" name="Nature">
        <title>Giant virus diversity and host interactions through global metagenomics.</title>
        <authorList>
            <person name="Schulz F."/>
            <person name="Roux S."/>
            <person name="Paez-Espino D."/>
            <person name="Jungbluth S."/>
            <person name="Walsh D.A."/>
            <person name="Denef V.J."/>
            <person name="McMahon K.D."/>
            <person name="Konstantinidis K.T."/>
            <person name="Eloe-Fadrosh E.A."/>
            <person name="Kyrpides N.C."/>
            <person name="Woyke T."/>
        </authorList>
    </citation>
    <scope>NUCLEOTIDE SEQUENCE</scope>
    <source>
        <strain evidence="1">GVMAG-M-3300023179-150</strain>
    </source>
</reference>
<evidence type="ECO:0000313" key="1">
    <source>
        <dbReference type="EMBL" id="QHT24819.1"/>
    </source>
</evidence>